<evidence type="ECO:0000313" key="9">
    <source>
        <dbReference type="Proteomes" id="UP000702209"/>
    </source>
</evidence>
<protein>
    <submittedName>
        <fullName evidence="8">Tn3 family transposase</fullName>
    </submittedName>
</protein>
<evidence type="ECO:0000313" key="8">
    <source>
        <dbReference type="EMBL" id="MBF6302853.1"/>
    </source>
</evidence>
<comment type="similarity">
    <text evidence="1">Belongs to the transposase 7 family.</text>
</comment>
<evidence type="ECO:0000256" key="2">
    <source>
        <dbReference type="ARBA" id="ARBA00022578"/>
    </source>
</evidence>
<dbReference type="NCBIfam" id="NF033527">
    <property type="entry name" value="transpos_Tn3"/>
    <property type="match status" value="1"/>
</dbReference>
<dbReference type="EMBL" id="JADLQX010000066">
    <property type="protein sequence ID" value="MBF6302853.1"/>
    <property type="molecule type" value="Genomic_DNA"/>
</dbReference>
<name>A0ABS0D413_9NOCA</name>
<reference evidence="8 9" key="1">
    <citation type="submission" date="2020-10" db="EMBL/GenBank/DDBJ databases">
        <title>Identification of Nocardia species via Next-generation sequencing and recognition of intraspecies genetic diversity.</title>
        <authorList>
            <person name="Li P."/>
            <person name="Li P."/>
            <person name="Lu B."/>
        </authorList>
    </citation>
    <scope>NUCLEOTIDE SEQUENCE [LARGE SCALE GENOMIC DNA]</scope>
    <source>
        <strain evidence="8 9">BJ06-0157</strain>
    </source>
</reference>
<feature type="compositionally biased region" description="Basic and acidic residues" evidence="5">
    <location>
        <begin position="1011"/>
        <end position="1021"/>
    </location>
</feature>
<gene>
    <name evidence="8" type="ORF">IU459_35815</name>
</gene>
<evidence type="ECO:0000259" key="6">
    <source>
        <dbReference type="Pfam" id="PF01526"/>
    </source>
</evidence>
<feature type="region of interest" description="Disordered" evidence="5">
    <location>
        <begin position="998"/>
        <end position="1021"/>
    </location>
</feature>
<accession>A0ABS0D413</accession>
<dbReference type="Pfam" id="PF01526">
    <property type="entry name" value="DDE_Tnp_Tn3"/>
    <property type="match status" value="1"/>
</dbReference>
<keyword evidence="4" id="KW-0233">DNA recombination</keyword>
<evidence type="ECO:0000259" key="7">
    <source>
        <dbReference type="Pfam" id="PF13700"/>
    </source>
</evidence>
<keyword evidence="2" id="KW-0815">Transposition</keyword>
<dbReference type="InterPro" id="IPR025296">
    <property type="entry name" value="DUF4158"/>
</dbReference>
<evidence type="ECO:0000256" key="1">
    <source>
        <dbReference type="ARBA" id="ARBA00009402"/>
    </source>
</evidence>
<dbReference type="InterPro" id="IPR047653">
    <property type="entry name" value="Tn3-like_transpos"/>
</dbReference>
<evidence type="ECO:0000256" key="3">
    <source>
        <dbReference type="ARBA" id="ARBA00023125"/>
    </source>
</evidence>
<dbReference type="RefSeq" id="WP_195134034.1">
    <property type="nucleotide sequence ID" value="NZ_JADLQX010000066.1"/>
</dbReference>
<comment type="caution">
    <text evidence="8">The sequence shown here is derived from an EMBL/GenBank/DDBJ whole genome shotgun (WGS) entry which is preliminary data.</text>
</comment>
<dbReference type="Proteomes" id="UP000702209">
    <property type="component" value="Unassembled WGS sequence"/>
</dbReference>
<dbReference type="Pfam" id="PF13700">
    <property type="entry name" value="DUF4158"/>
    <property type="match status" value="1"/>
</dbReference>
<dbReference type="InterPro" id="IPR002513">
    <property type="entry name" value="Tn3_Tnp_DDE_dom"/>
</dbReference>
<evidence type="ECO:0000256" key="4">
    <source>
        <dbReference type="ARBA" id="ARBA00023172"/>
    </source>
</evidence>
<evidence type="ECO:0000256" key="5">
    <source>
        <dbReference type="SAM" id="MobiDB-lite"/>
    </source>
</evidence>
<feature type="domain" description="DUF4158" evidence="7">
    <location>
        <begin position="10"/>
        <end position="176"/>
    </location>
</feature>
<keyword evidence="3" id="KW-0238">DNA-binding</keyword>
<proteinExistence type="inferred from homology"/>
<organism evidence="8 9">
    <name type="scientific">Nocardia amamiensis</name>
    <dbReference type="NCBI Taxonomy" id="404578"/>
    <lineage>
        <taxon>Bacteria</taxon>
        <taxon>Bacillati</taxon>
        <taxon>Actinomycetota</taxon>
        <taxon>Actinomycetes</taxon>
        <taxon>Mycobacteriales</taxon>
        <taxon>Nocardiaceae</taxon>
        <taxon>Nocardia</taxon>
    </lineage>
</organism>
<sequence length="1021" mass="113063">MSEGEDEASFLTARQVAVYGCFAGEPSTEELERFFYLDDEDRKLIALRRGDASRLGFSLQLTTVRFLGTFLDDPLDVPAVVLDELAGQLGIADPSAVKSYVERVNTKWEHRREICRVDGWREFAGVREELTRWIDHRAWTTGSGPKAIFDGVIGWLRQRQVLLPAARELERLVARVVRAAHTRLWGAFADSLTALQVRLLLDLIEVPPDRRFSPLEVLRRGPVNPTGKALVAALGRVAQVAGIGVGTVDVAMVPQRRLVDLARRGMAAHATNLRRTRPYSKRLATLLATVVYLEAKAVDDALELFDVIMTSELLARAQRQSSDDTLKRYPRITKDASRLVRAVSVLLEAAEWDEHVTIGVLWDHIGNVVSKAELRAAVANINEVVPPDAEPDGEWRTALMNRYPFVRKFLRLLVETIEFDATTDAAPVLAAVRALPELLERGSTKRVPVGYLDARAVDLDVVTSGWGPVVLRPDRPEGTVDRAGYVFCVLDQFHQRLRRRDIFAAASSRWADPRALLLSGQRWADSRDSLLNSLQLLEDPGELLDECAAELDAMWRHTAGRAVAGDISVDADGRLHAAALTAVPEPPSLIDLRRRCQAMMPRVDIGELILEVMGWCPQFGAAYTHVSGGTRISDNFDVTLAAVLTAQSLNVGWGPVVTPGADALTRSRIGHVFQNYVRTENHAGANAALIAAQAGIGTAELWGGGLVAAVDGTRFVVPVRSIDARANPKYFGRRKGSTLLNMINDQGVGLAGMVLAGTPRDSLYAVDLMYRRDGGLRPQVLISDTGSYSDMVFGLLRLLGVAYRPELADLPDQKLWRIDPAADYGRLDRAARGKIDMAKIARHWPDIVRVVASVHSGEISASDVVRMLQHGGNPTQLGDALAQFGRIFKTLHVLAYVDREPYRRGIKRMRNLQEERHGLAKHVFHGRRGELHEAYHAGMEDQLGALGLTINAIALWNTVYLDDALNQLRTQGYPVHDEDVARLHPYWYKHINVHGHYSFQPPEPGRPARRALRDPDLPEGL</sequence>
<keyword evidence="9" id="KW-1185">Reference proteome</keyword>
<feature type="domain" description="Tn3 transposase DDE" evidence="6">
    <location>
        <begin position="607"/>
        <end position="997"/>
    </location>
</feature>